<reference evidence="3 4" key="3">
    <citation type="journal article" date="2008" name="FEMS Microbiol. Ecol.">
        <title>Identification and characterization of genes underlying chitinolysis in Collimonas fungivorans Ter331.</title>
        <authorList>
            <person name="Fritsche K."/>
            <person name="de Boer W."/>
            <person name="Gerards S."/>
            <person name="van den Berg M."/>
            <person name="van Veen J.A."/>
            <person name="Leveau J.H."/>
        </authorList>
    </citation>
    <scope>NUCLEOTIDE SEQUENCE [LARGE SCALE GENOMIC DNA]</scope>
    <source>
        <strain evidence="3 4">Ter331</strain>
    </source>
</reference>
<accession>G0AHJ3</accession>
<dbReference type="EMBL" id="CP002745">
    <property type="protein sequence ID" value="AEK60032.1"/>
    <property type="molecule type" value="Genomic_DNA"/>
</dbReference>
<evidence type="ECO:0000256" key="2">
    <source>
        <dbReference type="RuleBase" id="RU362080"/>
    </source>
</evidence>
<gene>
    <name evidence="3" type="ordered locus">CFU_0194</name>
</gene>
<dbReference type="SUPFAM" id="SSF143120">
    <property type="entry name" value="YefM-like"/>
    <property type="match status" value="1"/>
</dbReference>
<dbReference type="Pfam" id="PF02604">
    <property type="entry name" value="PhdYeFM_antitox"/>
    <property type="match status" value="1"/>
</dbReference>
<keyword evidence="4" id="KW-1185">Reference proteome</keyword>
<evidence type="ECO:0000313" key="4">
    <source>
        <dbReference type="Proteomes" id="UP000008392"/>
    </source>
</evidence>
<reference evidence="3 4" key="4">
    <citation type="journal article" date="2010" name="Environ. Microbiol.">
        <title>The bacterial genus Collimonas: mycophagy, weathering and other adaptive solutions to life in oligotrophic soil environments.</title>
        <authorList>
            <person name="Leveau J.H."/>
            <person name="Uroz S."/>
            <person name="de Boer W."/>
        </authorList>
    </citation>
    <scope>NUCLEOTIDE SEQUENCE [LARGE SCALE GENOMIC DNA]</scope>
    <source>
        <strain evidence="3 4">Ter331</strain>
    </source>
</reference>
<dbReference type="eggNOG" id="COG4118">
    <property type="taxonomic scope" value="Bacteria"/>
</dbReference>
<dbReference type="STRING" id="1005048.CFU_0194"/>
<evidence type="ECO:0000313" key="3">
    <source>
        <dbReference type="EMBL" id="AEK60032.1"/>
    </source>
</evidence>
<dbReference type="InterPro" id="IPR006442">
    <property type="entry name" value="Antitoxin_Phd/YefM"/>
</dbReference>
<sequence>MFQEIGAFDAKAKLSELLRGVGHGQRYTITVRGKPVADLVPSETSAQNDAKAAVASMQAFKKVLGLGAEDISEMISEGRR</sequence>
<comment type="similarity">
    <text evidence="1 2">Belongs to the phD/YefM antitoxin family.</text>
</comment>
<dbReference type="HOGENOM" id="CLU_163140_7_0_4"/>
<reference evidence="4" key="6">
    <citation type="submission" date="2011-05" db="EMBL/GenBank/DDBJ databases">
        <title>Complete sequence of Collimonas fungivorans Ter331.</title>
        <authorList>
            <person name="Leveau J.H."/>
        </authorList>
    </citation>
    <scope>NUCLEOTIDE SEQUENCE [LARGE SCALE GENOMIC DNA]</scope>
    <source>
        <strain evidence="4">Ter331</strain>
    </source>
</reference>
<dbReference type="NCBIfam" id="TIGR01552">
    <property type="entry name" value="phd_fam"/>
    <property type="match status" value="1"/>
</dbReference>
<dbReference type="KEGG" id="cfu:CFU_0194"/>
<dbReference type="Gene3D" id="3.40.1620.10">
    <property type="entry name" value="YefM-like domain"/>
    <property type="match status" value="1"/>
</dbReference>
<reference evidence="3 4" key="5">
    <citation type="journal article" date="2011" name="ISME J.">
        <title>Dual transcriptional profiling of a bacterial/fungal confrontation: Collimonas fungivorans versus Aspergillus niger.</title>
        <authorList>
            <person name="Mela F."/>
            <person name="Fritsche K."/>
            <person name="de Boer W."/>
            <person name="van Veen J.A."/>
            <person name="de Graaff L.H."/>
            <person name="van den Berg M."/>
            <person name="Leveau J.H."/>
        </authorList>
    </citation>
    <scope>NUCLEOTIDE SEQUENCE [LARGE SCALE GENOMIC DNA]</scope>
    <source>
        <strain evidence="3 4">Ter331</strain>
    </source>
</reference>
<evidence type="ECO:0000256" key="1">
    <source>
        <dbReference type="ARBA" id="ARBA00009981"/>
    </source>
</evidence>
<dbReference type="RefSeq" id="WP_014004187.1">
    <property type="nucleotide sequence ID" value="NC_015856.1"/>
</dbReference>
<reference evidence="3 4" key="1">
    <citation type="journal article" date="2004" name="Environ. Microbiol.">
        <title>Phylogeny-function analysis of (meta)genomic libraries: screening for expression of ribosomal RNA genes by large-insert library fluorescent in situ hybridization (LIL-FISH).</title>
        <authorList>
            <person name="Leveau J.H."/>
            <person name="Gerards S."/>
            <person name="de Boer W."/>
            <person name="van Veen J.A."/>
        </authorList>
    </citation>
    <scope>NUCLEOTIDE SEQUENCE [LARGE SCALE GENOMIC DNA]</scope>
    <source>
        <strain evidence="3 4">Ter331</strain>
    </source>
</reference>
<dbReference type="AlphaFoldDB" id="G0AHJ3"/>
<organism evidence="3 4">
    <name type="scientific">Collimonas fungivorans (strain Ter331)</name>
    <dbReference type="NCBI Taxonomy" id="1005048"/>
    <lineage>
        <taxon>Bacteria</taxon>
        <taxon>Pseudomonadati</taxon>
        <taxon>Pseudomonadota</taxon>
        <taxon>Betaproteobacteria</taxon>
        <taxon>Burkholderiales</taxon>
        <taxon>Oxalobacteraceae</taxon>
        <taxon>Collimonas</taxon>
    </lineage>
</organism>
<dbReference type="InterPro" id="IPR036165">
    <property type="entry name" value="YefM-like_sf"/>
</dbReference>
<name>G0AHJ3_COLFT</name>
<proteinExistence type="inferred from homology"/>
<reference evidence="3 4" key="2">
    <citation type="journal article" date="2006" name="J. Microbiol. Methods">
        <title>Genomic flank-sequencing of plasposon insertion sites for rapid identification of functional genes.</title>
        <authorList>
            <person name="Leveau J.H."/>
            <person name="Gerards S."/>
            <person name="Fritsche K."/>
            <person name="Zondag G."/>
            <person name="van Veen J.A."/>
        </authorList>
    </citation>
    <scope>NUCLEOTIDE SEQUENCE [LARGE SCALE GENOMIC DNA]</scope>
    <source>
        <strain evidence="3 4">Ter331</strain>
    </source>
</reference>
<dbReference type="Proteomes" id="UP000008392">
    <property type="component" value="Chromosome"/>
</dbReference>
<comment type="function">
    <text evidence="2">Antitoxin component of a type II toxin-antitoxin (TA) system.</text>
</comment>
<protein>
    <recommendedName>
        <fullName evidence="2">Antitoxin</fullName>
    </recommendedName>
</protein>